<feature type="region of interest" description="Disordered" evidence="1">
    <location>
        <begin position="1"/>
        <end position="264"/>
    </location>
</feature>
<feature type="region of interest" description="Disordered" evidence="1">
    <location>
        <begin position="469"/>
        <end position="563"/>
    </location>
</feature>
<gene>
    <name evidence="2" type="ORF">N9A08_06340</name>
</gene>
<evidence type="ECO:0000313" key="2">
    <source>
        <dbReference type="EMBL" id="UYB37262.1"/>
    </source>
</evidence>
<sequence>MSEQNNREERDSQGRPRANDRKPPQRKSYNDRQSSSGRPARDGERKPFGKEGASRKSFSKDRGDRPGRDGERRSYNSDRGERKPFSKDSGERKPFSSDRGDRPGRDGERRSYSSDRGDRKPFAGRDDRKPFSSERGERKSWNDRPARDGERKPFSKDSRDRKPFGDRPGRDGERRSFNSDRGERKPFSKDSRDRKPFGDRPARDGDRKPFRKDDRPQRSNDRPQRHGTEEAPVTERKHNARDLRSANRAGRERSPEIDDDVTGQELDKVTRAQLRNLEEVNGEWVSKHLVMAGRLIDTDPELAFQHALAASRRGGRLAAVREAVALTAYAAGEFGDALREFRTHRRISGSNEYLAMMADCERGLGRPDRALDLVRSEEAAGLDNAGKVDIAIVASGARMDMEQYDAAVSALEIPQLDKNRAFSYSPRLFRAYADALELAGRGSEAEPWRRQALLAESVLGVGAFAEPEIMDLGEDDEPAGKPRFRRDSDADGDSTGPDAGTGEDRSGNYAERAETEANPADVDVDAEEDDALPSDERESLLGAEETESDSEDEDARSSADSND</sequence>
<protein>
    <recommendedName>
        <fullName evidence="4">TPR-repeat-containing protein</fullName>
    </recommendedName>
</protein>
<feature type="compositionally biased region" description="Basic and acidic residues" evidence="1">
    <location>
        <begin position="1"/>
        <end position="23"/>
    </location>
</feature>
<evidence type="ECO:0000256" key="1">
    <source>
        <dbReference type="SAM" id="MobiDB-lite"/>
    </source>
</evidence>
<evidence type="ECO:0008006" key="4">
    <source>
        <dbReference type="Google" id="ProtNLM"/>
    </source>
</evidence>
<evidence type="ECO:0000313" key="3">
    <source>
        <dbReference type="Proteomes" id="UP001063368"/>
    </source>
</evidence>
<feature type="compositionally biased region" description="Acidic residues" evidence="1">
    <location>
        <begin position="522"/>
        <end position="533"/>
    </location>
</feature>
<accession>A0ABY6FWW6</accession>
<proteinExistence type="predicted"/>
<organism evidence="2 3">
    <name type="scientific">Arthrobacter koreensis</name>
    <dbReference type="NCBI Taxonomy" id="199136"/>
    <lineage>
        <taxon>Bacteria</taxon>
        <taxon>Bacillati</taxon>
        <taxon>Actinomycetota</taxon>
        <taxon>Actinomycetes</taxon>
        <taxon>Micrococcales</taxon>
        <taxon>Micrococcaceae</taxon>
        <taxon>Arthrobacter</taxon>
    </lineage>
</organism>
<name>A0ABY6FWW6_9MICC</name>
<feature type="compositionally biased region" description="Acidic residues" evidence="1">
    <location>
        <begin position="544"/>
        <end position="554"/>
    </location>
</feature>
<feature type="compositionally biased region" description="Basic and acidic residues" evidence="1">
    <location>
        <begin position="39"/>
        <end position="256"/>
    </location>
</feature>
<keyword evidence="3" id="KW-1185">Reference proteome</keyword>
<dbReference type="Proteomes" id="UP001063368">
    <property type="component" value="Chromosome"/>
</dbReference>
<dbReference type="RefSeq" id="WP_263128751.1">
    <property type="nucleotide sequence ID" value="NZ_CP106856.1"/>
</dbReference>
<dbReference type="EMBL" id="CP106856">
    <property type="protein sequence ID" value="UYB37262.1"/>
    <property type="molecule type" value="Genomic_DNA"/>
</dbReference>
<reference evidence="2" key="1">
    <citation type="submission" date="2022-09" db="EMBL/GenBank/DDBJ databases">
        <authorList>
            <person name="Li D."/>
            <person name="Cheng J."/>
            <person name="Li Y."/>
        </authorList>
    </citation>
    <scope>NUCLEOTIDE SEQUENCE</scope>
    <source>
        <strain evidence="2">DL</strain>
    </source>
</reference>
<feature type="compositionally biased region" description="Basic and acidic residues" evidence="1">
    <location>
        <begin position="502"/>
        <end position="515"/>
    </location>
</feature>